<gene>
    <name evidence="1" type="ORF">UFOVP280_43</name>
</gene>
<name>A0A6J5LNY0_9CAUD</name>
<accession>A0A6J5LNY0</accession>
<reference evidence="1" key="1">
    <citation type="submission" date="2020-04" db="EMBL/GenBank/DDBJ databases">
        <authorList>
            <person name="Chiriac C."/>
            <person name="Salcher M."/>
            <person name="Ghai R."/>
            <person name="Kavagutti S V."/>
        </authorList>
    </citation>
    <scope>NUCLEOTIDE SEQUENCE</scope>
</reference>
<protein>
    <submittedName>
        <fullName evidence="1">Uncharacterized protein</fullName>
    </submittedName>
</protein>
<dbReference type="EMBL" id="LR796288">
    <property type="protein sequence ID" value="CAB4134626.1"/>
    <property type="molecule type" value="Genomic_DNA"/>
</dbReference>
<organism evidence="1">
    <name type="scientific">uncultured Caudovirales phage</name>
    <dbReference type="NCBI Taxonomy" id="2100421"/>
    <lineage>
        <taxon>Viruses</taxon>
        <taxon>Duplodnaviria</taxon>
        <taxon>Heunggongvirae</taxon>
        <taxon>Uroviricota</taxon>
        <taxon>Caudoviricetes</taxon>
        <taxon>Peduoviridae</taxon>
        <taxon>Maltschvirus</taxon>
        <taxon>Maltschvirus maltsch</taxon>
    </lineage>
</organism>
<proteinExistence type="predicted"/>
<sequence>MVEILGKQILNEMDEITIHQFEGITEIHADDKLDVIEKHLEVFKFMGVPDEIEECDFEVFKEYISKFNTAKVPTSVLLKSFEVDGYTYQAYDEEFKLTAKDTKFIEKILGNKHKGYISEVLAVLFKRTDLTKTEHYTDAHIKQKAKLIRELKAEVAVPYLIAVASQINNHVEKLNESSEDVA</sequence>
<evidence type="ECO:0000313" key="1">
    <source>
        <dbReference type="EMBL" id="CAB4134626.1"/>
    </source>
</evidence>